<proteinExistence type="inferred from homology"/>
<evidence type="ECO:0000313" key="3">
    <source>
        <dbReference type="EMBL" id="BBG30065.1"/>
    </source>
</evidence>
<dbReference type="AlphaFoldDB" id="A0A348HEL3"/>
<feature type="domain" description="Transglycosylase SLT" evidence="2">
    <location>
        <begin position="108"/>
        <end position="210"/>
    </location>
</feature>
<accession>A0A348HEL3</accession>
<dbReference type="STRING" id="1123510.GCA_000620025_00301"/>
<dbReference type="PANTHER" id="PTHR37423">
    <property type="entry name" value="SOLUBLE LYTIC MUREIN TRANSGLYCOSYLASE-RELATED"/>
    <property type="match status" value="1"/>
</dbReference>
<dbReference type="KEGG" id="zpl:ZBT109_1305"/>
<dbReference type="InterPro" id="IPR023346">
    <property type="entry name" value="Lysozyme-like_dom_sf"/>
</dbReference>
<comment type="similarity">
    <text evidence="1">Belongs to the transglycosylase Slt family.</text>
</comment>
<evidence type="ECO:0000313" key="4">
    <source>
        <dbReference type="Proteomes" id="UP000267342"/>
    </source>
</evidence>
<organism evidence="3 4">
    <name type="scientific">Zymobacter palmae</name>
    <dbReference type="NCBI Taxonomy" id="33074"/>
    <lineage>
        <taxon>Bacteria</taxon>
        <taxon>Pseudomonadati</taxon>
        <taxon>Pseudomonadota</taxon>
        <taxon>Gammaproteobacteria</taxon>
        <taxon>Oceanospirillales</taxon>
        <taxon>Halomonadaceae</taxon>
        <taxon>Zymobacter group</taxon>
        <taxon>Zymobacter</taxon>
    </lineage>
</organism>
<keyword evidence="4" id="KW-1185">Reference proteome</keyword>
<dbReference type="Proteomes" id="UP000267342">
    <property type="component" value="Chromosome"/>
</dbReference>
<dbReference type="EMBL" id="AP018933">
    <property type="protein sequence ID" value="BBG30065.1"/>
    <property type="molecule type" value="Genomic_DNA"/>
</dbReference>
<evidence type="ECO:0000259" key="2">
    <source>
        <dbReference type="Pfam" id="PF01464"/>
    </source>
</evidence>
<dbReference type="CDD" id="cd16894">
    <property type="entry name" value="MltD-like"/>
    <property type="match status" value="1"/>
</dbReference>
<dbReference type="PANTHER" id="PTHR37423:SF2">
    <property type="entry name" value="MEMBRANE-BOUND LYTIC MUREIN TRANSGLYCOSYLASE C"/>
    <property type="match status" value="1"/>
</dbReference>
<sequence>MSQPPLLRSAITRRLRRGHRSVGWMLLIALVMSPLMPEPSEFQAPTYHEDSHSLWVHMRESFALDHHIDNPRVRYWIEWYQQHPDAIDRYMKDARPWLYHVFHEVDARHVPGEIALLPFIESGYNPKARNISGASGMWQLTPQAATEVGLTLSRDYDPRNDPLESTHAALDYFQWLSDNWFDDDWVLMLAVYNAGVGRVNKAIRQANTRNYFDLPLPTETRLYVPRLLALAAIIDAPEHYGIRLPDIPNEPMFKSIRVARPVSLDSLSSTELSSRQLHDFNPAYGQTVGRHQLLLVPVAQAPSIMCRLKARSALAGDTRQLSCDDKRVAAAP</sequence>
<protein>
    <submittedName>
        <fullName evidence="3">Soluble lytic mureintransglycosylase</fullName>
    </submittedName>
</protein>
<evidence type="ECO:0000256" key="1">
    <source>
        <dbReference type="ARBA" id="ARBA00007734"/>
    </source>
</evidence>
<gene>
    <name evidence="3" type="ORF">ZBT109_1305</name>
</gene>
<dbReference type="SUPFAM" id="SSF53955">
    <property type="entry name" value="Lysozyme-like"/>
    <property type="match status" value="1"/>
</dbReference>
<dbReference type="OrthoDB" id="9815002at2"/>
<dbReference type="RefSeq" id="WP_051523992.1">
    <property type="nucleotide sequence ID" value="NZ_AP018933.1"/>
</dbReference>
<name>A0A348HEL3_9GAMM</name>
<dbReference type="Pfam" id="PF01464">
    <property type="entry name" value="SLT"/>
    <property type="match status" value="1"/>
</dbReference>
<reference evidence="3 4" key="1">
    <citation type="submission" date="2018-09" db="EMBL/GenBank/DDBJ databases">
        <title>Zymobacter palmae IAM14233 (=T109) whole genome analysis.</title>
        <authorList>
            <person name="Yanase H."/>
        </authorList>
    </citation>
    <scope>NUCLEOTIDE SEQUENCE [LARGE SCALE GENOMIC DNA]</scope>
    <source>
        <strain evidence="3 4">IAM14233</strain>
    </source>
</reference>
<dbReference type="Gene3D" id="1.10.530.10">
    <property type="match status" value="1"/>
</dbReference>
<dbReference type="InterPro" id="IPR008258">
    <property type="entry name" value="Transglycosylase_SLT_dom_1"/>
</dbReference>